<evidence type="ECO:0000313" key="4">
    <source>
        <dbReference type="Proteomes" id="UP000240009"/>
    </source>
</evidence>
<gene>
    <name evidence="3" type="ORF">C5Y96_23715</name>
</gene>
<feature type="compositionally biased region" description="Polar residues" evidence="1">
    <location>
        <begin position="78"/>
        <end position="89"/>
    </location>
</feature>
<dbReference type="InterPro" id="IPR002711">
    <property type="entry name" value="HNH"/>
</dbReference>
<dbReference type="AlphaFoldDB" id="A0A2S8F133"/>
<dbReference type="PANTHER" id="PTHR33427">
    <property type="entry name" value="HNH ENDONUCLEASE"/>
    <property type="match status" value="1"/>
</dbReference>
<feature type="domain" description="HNH nuclease" evidence="2">
    <location>
        <begin position="35"/>
        <end position="89"/>
    </location>
</feature>
<dbReference type="EMBL" id="PUIA01000074">
    <property type="protein sequence ID" value="PQO25817.1"/>
    <property type="molecule type" value="Genomic_DNA"/>
</dbReference>
<protein>
    <submittedName>
        <fullName evidence="3">HNH endonuclease</fullName>
    </submittedName>
</protein>
<name>A0A2S8F133_9BACT</name>
<dbReference type="RefSeq" id="WP_105358584.1">
    <property type="nucleotide sequence ID" value="NZ_PUIA01000074.1"/>
</dbReference>
<dbReference type="PANTHER" id="PTHR33427:SF3">
    <property type="entry name" value="HNH ENDONUCLEASE"/>
    <property type="match status" value="1"/>
</dbReference>
<evidence type="ECO:0000256" key="1">
    <source>
        <dbReference type="SAM" id="MobiDB-lite"/>
    </source>
</evidence>
<dbReference type="SMART" id="SM00507">
    <property type="entry name" value="HNHc"/>
    <property type="match status" value="1"/>
</dbReference>
<accession>A0A2S8F133</accession>
<dbReference type="Proteomes" id="UP000240009">
    <property type="component" value="Unassembled WGS sequence"/>
</dbReference>
<organism evidence="3 4">
    <name type="scientific">Blastopirellula marina</name>
    <dbReference type="NCBI Taxonomy" id="124"/>
    <lineage>
        <taxon>Bacteria</taxon>
        <taxon>Pseudomonadati</taxon>
        <taxon>Planctomycetota</taxon>
        <taxon>Planctomycetia</taxon>
        <taxon>Pirellulales</taxon>
        <taxon>Pirellulaceae</taxon>
        <taxon>Blastopirellula</taxon>
    </lineage>
</organism>
<dbReference type="GO" id="GO:0004519">
    <property type="term" value="F:endonuclease activity"/>
    <property type="evidence" value="ECO:0007669"/>
    <property type="project" value="UniProtKB-KW"/>
</dbReference>
<comment type="caution">
    <text evidence="3">The sequence shown here is derived from an EMBL/GenBank/DDBJ whole genome shotgun (WGS) entry which is preliminary data.</text>
</comment>
<dbReference type="GO" id="GO:0008270">
    <property type="term" value="F:zinc ion binding"/>
    <property type="evidence" value="ECO:0007669"/>
    <property type="project" value="InterPro"/>
</dbReference>
<dbReference type="CDD" id="cd00085">
    <property type="entry name" value="HNHc"/>
    <property type="match status" value="1"/>
</dbReference>
<evidence type="ECO:0000313" key="3">
    <source>
        <dbReference type="EMBL" id="PQO25817.1"/>
    </source>
</evidence>
<keyword evidence="3" id="KW-0378">Hydrolase</keyword>
<dbReference type="GO" id="GO:0003676">
    <property type="term" value="F:nucleic acid binding"/>
    <property type="evidence" value="ECO:0007669"/>
    <property type="project" value="InterPro"/>
</dbReference>
<reference evidence="3 4" key="1">
    <citation type="submission" date="2018-02" db="EMBL/GenBank/DDBJ databases">
        <title>Comparative genomes isolates from brazilian mangrove.</title>
        <authorList>
            <person name="Araujo J.E."/>
            <person name="Taketani R.G."/>
            <person name="Silva M.C.P."/>
            <person name="Loureco M.V."/>
            <person name="Andreote F.D."/>
        </authorList>
    </citation>
    <scope>NUCLEOTIDE SEQUENCE [LARGE SCALE GENOMIC DNA]</scope>
    <source>
        <strain evidence="3 4">HEX-2 MGV</strain>
    </source>
</reference>
<keyword evidence="3" id="KW-0540">Nuclease</keyword>
<feature type="region of interest" description="Disordered" evidence="1">
    <location>
        <begin position="77"/>
        <end position="102"/>
    </location>
</feature>
<dbReference type="InterPro" id="IPR003615">
    <property type="entry name" value="HNH_nuc"/>
</dbReference>
<feature type="compositionally biased region" description="Basic and acidic residues" evidence="1">
    <location>
        <begin position="90"/>
        <end position="102"/>
    </location>
</feature>
<dbReference type="Gene3D" id="1.10.30.50">
    <property type="match status" value="1"/>
</dbReference>
<evidence type="ECO:0000259" key="2">
    <source>
        <dbReference type="SMART" id="SM00507"/>
    </source>
</evidence>
<sequence>MSKSRSRGSRGDGGSWSEAEKAAVWRKGDIIAGHDPRIWRSDKCGSKIKWDQYGTLGIYGWEIDHIKPVSRGGGDELSNLQPLHWSNNRSKGDDYPHWRCAS</sequence>
<keyword evidence="3" id="KW-0255">Endonuclease</keyword>
<dbReference type="OrthoDB" id="9802901at2"/>
<dbReference type="Pfam" id="PF01844">
    <property type="entry name" value="HNH"/>
    <property type="match status" value="1"/>
</dbReference>
<proteinExistence type="predicted"/>